<dbReference type="InterPro" id="IPR013149">
    <property type="entry name" value="ADH-like_C"/>
</dbReference>
<dbReference type="InterPro" id="IPR020843">
    <property type="entry name" value="ER"/>
</dbReference>
<dbReference type="Pfam" id="PF00107">
    <property type="entry name" value="ADH_zinc_N"/>
    <property type="match status" value="1"/>
</dbReference>
<proteinExistence type="inferred from homology"/>
<dbReference type="GO" id="GO:0016651">
    <property type="term" value="F:oxidoreductase activity, acting on NAD(P)H"/>
    <property type="evidence" value="ECO:0007669"/>
    <property type="project" value="InterPro"/>
</dbReference>
<feature type="domain" description="Enoyl reductase (ER)" evidence="4">
    <location>
        <begin position="8"/>
        <end position="353"/>
    </location>
</feature>
<dbReference type="InterPro" id="IPR011032">
    <property type="entry name" value="GroES-like_sf"/>
</dbReference>
<dbReference type="VEuPathDB" id="FungiDB:BO72DRAFT_480775"/>
<gene>
    <name evidence="5" type="ORF">BO72DRAFT_480775</name>
</gene>
<sequence length="357" mass="38385">MQKAIVIDEVGKPAISINRPIPQAGPSELLLRVTATSLNPADQKTRDEGLFFKQSFQVLGHELAGEVIGIGKEAGPAKFQLGDHIFAQGNFIPGQVLTDSGALQQYAVVNASFAAKVQSAGLTDEEATTIPVCAIASFVALFHSTGMALPIPPASTPASQATSEFLDTAILIIGGGSNCGRFAIQFAKQVGFGRIITTASARNEIELKQLGATHIIDRHAGYEANIQQIRDITGDSLVHVFDTVNNAQEQKLGLAVLSNTKKGCLITLNRIPEVRFSAAEIGPKTAGYEHKMTFGFSALYPEISKLFWERVASWVKEGAMRPLPFSTIQGLEPTTVNKILDRYRDGQGQKVVINVRT</sequence>
<dbReference type="GO" id="GO:0008270">
    <property type="term" value="F:zinc ion binding"/>
    <property type="evidence" value="ECO:0007669"/>
    <property type="project" value="InterPro"/>
</dbReference>
<dbReference type="GeneID" id="63864987"/>
<dbReference type="PANTHER" id="PTHR45348">
    <property type="entry name" value="HYPOTHETICAL OXIDOREDUCTASE (EUROFUNG)"/>
    <property type="match status" value="1"/>
</dbReference>
<dbReference type="InterPro" id="IPR002328">
    <property type="entry name" value="ADH_Zn_CS"/>
</dbReference>
<keyword evidence="2" id="KW-0560">Oxidoreductase</keyword>
<dbReference type="PROSITE" id="PS00059">
    <property type="entry name" value="ADH_ZINC"/>
    <property type="match status" value="1"/>
</dbReference>
<dbReference type="OrthoDB" id="9992527at2759"/>
<evidence type="ECO:0000259" key="4">
    <source>
        <dbReference type="SMART" id="SM00829"/>
    </source>
</evidence>
<dbReference type="Gene3D" id="3.90.180.10">
    <property type="entry name" value="Medium-chain alcohol dehydrogenases, catalytic domain"/>
    <property type="match status" value="1"/>
</dbReference>
<dbReference type="Pfam" id="PF08240">
    <property type="entry name" value="ADH_N"/>
    <property type="match status" value="1"/>
</dbReference>
<evidence type="ECO:0000313" key="5">
    <source>
        <dbReference type="EMBL" id="RAK72676.1"/>
    </source>
</evidence>
<dbReference type="CDD" id="cd08249">
    <property type="entry name" value="enoyl_reductase_like"/>
    <property type="match status" value="1"/>
</dbReference>
<dbReference type="RefSeq" id="XP_040796688.1">
    <property type="nucleotide sequence ID" value="XM_040947654.1"/>
</dbReference>
<reference evidence="5 6" key="1">
    <citation type="submission" date="2018-02" db="EMBL/GenBank/DDBJ databases">
        <title>The genomes of Aspergillus section Nigri reveals drivers in fungal speciation.</title>
        <authorList>
            <consortium name="DOE Joint Genome Institute"/>
            <person name="Vesth T.C."/>
            <person name="Nybo J."/>
            <person name="Theobald S."/>
            <person name="Brandl J."/>
            <person name="Frisvad J.C."/>
            <person name="Nielsen K.F."/>
            <person name="Lyhne E.K."/>
            <person name="Kogle M.E."/>
            <person name="Kuo A."/>
            <person name="Riley R."/>
            <person name="Clum A."/>
            <person name="Nolan M."/>
            <person name="Lipzen A."/>
            <person name="Salamov A."/>
            <person name="Henrissat B."/>
            <person name="Wiebenga A."/>
            <person name="De vries R.P."/>
            <person name="Grigoriev I.V."/>
            <person name="Mortensen U.H."/>
            <person name="Andersen M.R."/>
            <person name="Baker S.E."/>
        </authorList>
    </citation>
    <scope>NUCLEOTIDE SEQUENCE [LARGE SCALE GENOMIC DNA]</scope>
    <source>
        <strain evidence="5 6">CBS 313.89</strain>
    </source>
</reference>
<evidence type="ECO:0000256" key="3">
    <source>
        <dbReference type="RuleBase" id="RU361277"/>
    </source>
</evidence>
<dbReference type="SUPFAM" id="SSF51735">
    <property type="entry name" value="NAD(P)-binding Rossmann-fold domains"/>
    <property type="match status" value="1"/>
</dbReference>
<dbReference type="EMBL" id="KZ824690">
    <property type="protein sequence ID" value="RAK72676.1"/>
    <property type="molecule type" value="Genomic_DNA"/>
</dbReference>
<evidence type="ECO:0000256" key="2">
    <source>
        <dbReference type="ARBA" id="ARBA00023002"/>
    </source>
</evidence>
<name>A0A8G1VV03_9EURO</name>
<dbReference type="InterPro" id="IPR036291">
    <property type="entry name" value="NAD(P)-bd_dom_sf"/>
</dbReference>
<dbReference type="Proteomes" id="UP000249789">
    <property type="component" value="Unassembled WGS sequence"/>
</dbReference>
<dbReference type="Gene3D" id="3.40.50.720">
    <property type="entry name" value="NAD(P)-binding Rossmann-like Domain"/>
    <property type="match status" value="1"/>
</dbReference>
<protein>
    <submittedName>
        <fullName evidence="5">GroES-like protein</fullName>
    </submittedName>
</protein>
<dbReference type="SUPFAM" id="SSF50129">
    <property type="entry name" value="GroES-like"/>
    <property type="match status" value="1"/>
</dbReference>
<dbReference type="InterPro" id="IPR013154">
    <property type="entry name" value="ADH-like_N"/>
</dbReference>
<keyword evidence="6" id="KW-1185">Reference proteome</keyword>
<organism evidence="5 6">
    <name type="scientific">Aspergillus fijiensis CBS 313.89</name>
    <dbReference type="NCBI Taxonomy" id="1448319"/>
    <lineage>
        <taxon>Eukaryota</taxon>
        <taxon>Fungi</taxon>
        <taxon>Dikarya</taxon>
        <taxon>Ascomycota</taxon>
        <taxon>Pezizomycotina</taxon>
        <taxon>Eurotiomycetes</taxon>
        <taxon>Eurotiomycetidae</taxon>
        <taxon>Eurotiales</taxon>
        <taxon>Aspergillaceae</taxon>
        <taxon>Aspergillus</taxon>
    </lineage>
</organism>
<evidence type="ECO:0000313" key="6">
    <source>
        <dbReference type="Proteomes" id="UP000249789"/>
    </source>
</evidence>
<comment type="similarity">
    <text evidence="1 3">Belongs to the zinc-containing alcohol dehydrogenase family.</text>
</comment>
<accession>A0A8G1VV03</accession>
<dbReference type="SMART" id="SM00829">
    <property type="entry name" value="PKS_ER"/>
    <property type="match status" value="1"/>
</dbReference>
<evidence type="ECO:0000256" key="1">
    <source>
        <dbReference type="ARBA" id="ARBA00008072"/>
    </source>
</evidence>
<dbReference type="AlphaFoldDB" id="A0A8G1VV03"/>
<dbReference type="InterPro" id="IPR047122">
    <property type="entry name" value="Trans-enoyl_RdTase-like"/>
</dbReference>
<comment type="cofactor">
    <cofactor evidence="3">
        <name>Zn(2+)</name>
        <dbReference type="ChEBI" id="CHEBI:29105"/>
    </cofactor>
</comment>
<keyword evidence="3" id="KW-0862">Zinc</keyword>
<keyword evidence="3" id="KW-0479">Metal-binding</keyword>
<dbReference type="PANTHER" id="PTHR45348:SF2">
    <property type="entry name" value="ZINC-TYPE ALCOHOL DEHYDROGENASE-LIKE PROTEIN C2E1P3.01"/>
    <property type="match status" value="1"/>
</dbReference>